<dbReference type="GO" id="GO:0031573">
    <property type="term" value="P:mitotic intra-S DNA damage checkpoint signaling"/>
    <property type="evidence" value="ECO:0007669"/>
    <property type="project" value="TreeGrafter"/>
</dbReference>
<dbReference type="GO" id="GO:0006281">
    <property type="term" value="P:DNA repair"/>
    <property type="evidence" value="ECO:0007669"/>
    <property type="project" value="TreeGrafter"/>
</dbReference>
<feature type="region of interest" description="Disordered" evidence="1">
    <location>
        <begin position="440"/>
        <end position="493"/>
    </location>
</feature>
<organism evidence="2">
    <name type="scientific">Tanacetum cinerariifolium</name>
    <name type="common">Dalmatian daisy</name>
    <name type="synonym">Chrysanthemum cinerariifolium</name>
    <dbReference type="NCBI Taxonomy" id="118510"/>
    <lineage>
        <taxon>Eukaryota</taxon>
        <taxon>Viridiplantae</taxon>
        <taxon>Streptophyta</taxon>
        <taxon>Embryophyta</taxon>
        <taxon>Tracheophyta</taxon>
        <taxon>Spermatophyta</taxon>
        <taxon>Magnoliopsida</taxon>
        <taxon>eudicotyledons</taxon>
        <taxon>Gunneridae</taxon>
        <taxon>Pentapetalae</taxon>
        <taxon>asterids</taxon>
        <taxon>campanulids</taxon>
        <taxon>Asterales</taxon>
        <taxon>Asteraceae</taxon>
        <taxon>Asteroideae</taxon>
        <taxon>Anthemideae</taxon>
        <taxon>Anthemidinae</taxon>
        <taxon>Tanacetum</taxon>
    </lineage>
</organism>
<feature type="compositionally biased region" description="Acidic residues" evidence="1">
    <location>
        <begin position="553"/>
        <end position="563"/>
    </location>
</feature>
<dbReference type="GO" id="GO:0030896">
    <property type="term" value="C:checkpoint clamp complex"/>
    <property type="evidence" value="ECO:0007669"/>
    <property type="project" value="InterPro"/>
</dbReference>
<dbReference type="InterPro" id="IPR046938">
    <property type="entry name" value="DNA_clamp_sf"/>
</dbReference>
<comment type="caution">
    <text evidence="2">The sequence shown here is derived from an EMBL/GenBank/DDBJ whole genome shotgun (WGS) entry which is preliminary data.</text>
</comment>
<dbReference type="GO" id="GO:0071479">
    <property type="term" value="P:cellular response to ionizing radiation"/>
    <property type="evidence" value="ECO:0007669"/>
    <property type="project" value="TreeGrafter"/>
</dbReference>
<name>A0A6L2JNP5_TANCI</name>
<feature type="compositionally biased region" description="Basic and acidic residues" evidence="1">
    <location>
        <begin position="131"/>
        <end position="140"/>
    </location>
</feature>
<evidence type="ECO:0000256" key="1">
    <source>
        <dbReference type="SAM" id="MobiDB-lite"/>
    </source>
</evidence>
<dbReference type="PANTHER" id="PTHR15237:SF0">
    <property type="entry name" value="CELL CYCLE CHECKPOINT CONTROL PROTEIN"/>
    <property type="match status" value="1"/>
</dbReference>
<sequence>MVEKSFLKIQGSFLVKIRDNTFNGIIEENAVEHIEIFLKVVKPLKIKRARHDRFRLSVFPISLAGDASEWFKKDCIGSVTTWDDLVEKTYEEHEYELNNNMKRDLEEPWSDNGVPYQLNYGANDVGDTQDSQEHKKEHHDPSICRVRRFEMMKYSFDADDKREEEAGSMEWSLSGNALKTFGRSITCLARIGNELTLQASPQQLALHALNSSRSAYQSITLKPAFFDTYTITGAQVQCSVLLKAVCSVLRTPLTSINHLTVILTDPDASKVQWTLDCYNGMKKSYWITCNVEADSTLQEITVIATDPTLLPPDAAADKVGGKAVELRSYIDPTKENDSSLHTQLWIDPCEEFVQYTHTGDPVDVTFGVKELKAFLSFCEGCEVDIHLYFEKAGEPILMAPKFGLEDVSVSNFDATLVLATMLVSQLHDRTTSTEPIHAAHGTEDQVQERPKGNVSQHPSDHTRIWSELSASAAKSATGTSGRARRERDLNTNEHVDIQRISTINISNAGEERRKFQNNTHQPMQTEHVEEPQDGAEINAQGVVSQRHHSNWVDADEDDDEGGDSEPFVQATPPYCEE</sequence>
<dbReference type="PANTHER" id="PTHR15237">
    <property type="entry name" value="DNA REPAIR PROTEIN RAD9"/>
    <property type="match status" value="1"/>
</dbReference>
<dbReference type="GO" id="GO:0000076">
    <property type="term" value="P:DNA replication checkpoint signaling"/>
    <property type="evidence" value="ECO:0007669"/>
    <property type="project" value="TreeGrafter"/>
</dbReference>
<dbReference type="Pfam" id="PF04139">
    <property type="entry name" value="Rad9"/>
    <property type="match status" value="2"/>
</dbReference>
<dbReference type="Gene3D" id="3.70.10.10">
    <property type="match status" value="1"/>
</dbReference>
<dbReference type="EMBL" id="BKCJ010001031">
    <property type="protein sequence ID" value="GEU38259.1"/>
    <property type="molecule type" value="Genomic_DNA"/>
</dbReference>
<dbReference type="AlphaFoldDB" id="A0A6L2JNP5"/>
<feature type="compositionally biased region" description="Basic and acidic residues" evidence="1">
    <location>
        <begin position="440"/>
        <end position="451"/>
    </location>
</feature>
<dbReference type="SUPFAM" id="SSF55979">
    <property type="entry name" value="DNA clamp"/>
    <property type="match status" value="1"/>
</dbReference>
<feature type="compositionally biased region" description="Low complexity" evidence="1">
    <location>
        <begin position="469"/>
        <end position="481"/>
    </location>
</feature>
<reference evidence="2" key="1">
    <citation type="journal article" date="2019" name="Sci. Rep.">
        <title>Draft genome of Tanacetum cinerariifolium, the natural source of mosquito coil.</title>
        <authorList>
            <person name="Yamashiro T."/>
            <person name="Shiraishi A."/>
            <person name="Satake H."/>
            <person name="Nakayama K."/>
        </authorList>
    </citation>
    <scope>NUCLEOTIDE SEQUENCE</scope>
</reference>
<feature type="region of interest" description="Disordered" evidence="1">
    <location>
        <begin position="120"/>
        <end position="140"/>
    </location>
</feature>
<proteinExistence type="predicted"/>
<gene>
    <name evidence="2" type="ORF">Tci_010237</name>
</gene>
<feature type="compositionally biased region" description="Basic and acidic residues" evidence="1">
    <location>
        <begin position="483"/>
        <end position="493"/>
    </location>
</feature>
<dbReference type="InterPro" id="IPR007268">
    <property type="entry name" value="Rad9/Ddc1"/>
</dbReference>
<accession>A0A6L2JNP5</accession>
<protein>
    <submittedName>
        <fullName evidence="2">Cell cycle checkpoint control protein RAD9A isoform X1</fullName>
    </submittedName>
</protein>
<evidence type="ECO:0000313" key="2">
    <source>
        <dbReference type="EMBL" id="GEU38259.1"/>
    </source>
</evidence>
<feature type="region of interest" description="Disordered" evidence="1">
    <location>
        <begin position="525"/>
        <end position="577"/>
    </location>
</feature>